<proteinExistence type="predicted"/>
<evidence type="ECO:0000313" key="4">
    <source>
        <dbReference type="Proteomes" id="UP000596660"/>
    </source>
</evidence>
<dbReference type="AlphaFoldDB" id="A0A803N2C2"/>
<evidence type="ECO:0000259" key="2">
    <source>
        <dbReference type="Pfam" id="PF14392"/>
    </source>
</evidence>
<dbReference type="Proteomes" id="UP000596660">
    <property type="component" value="Unplaced"/>
</dbReference>
<reference evidence="3" key="2">
    <citation type="submission" date="2021-03" db="UniProtKB">
        <authorList>
            <consortium name="EnsemblPlants"/>
        </authorList>
    </citation>
    <scope>IDENTIFICATION</scope>
</reference>
<dbReference type="PANTHER" id="PTHR31286">
    <property type="entry name" value="GLYCINE-RICH CELL WALL STRUCTURAL PROTEIN 1.8-LIKE"/>
    <property type="match status" value="1"/>
</dbReference>
<dbReference type="EnsemblPlants" id="AUR62039275-RA">
    <property type="protein sequence ID" value="AUR62039275-RA:cds"/>
    <property type="gene ID" value="AUR62039275"/>
</dbReference>
<keyword evidence="1" id="KW-0732">Signal</keyword>
<dbReference type="InterPro" id="IPR025836">
    <property type="entry name" value="Zn_knuckle_CX2CX4HX4C"/>
</dbReference>
<feature type="domain" description="Zinc knuckle CX2CX4HX4C" evidence="2">
    <location>
        <begin position="72"/>
        <end position="104"/>
    </location>
</feature>
<feature type="signal peptide" evidence="1">
    <location>
        <begin position="1"/>
        <end position="25"/>
    </location>
</feature>
<accession>A0A803N2C2</accession>
<evidence type="ECO:0000256" key="1">
    <source>
        <dbReference type="SAM" id="SignalP"/>
    </source>
</evidence>
<feature type="chain" id="PRO_5030783227" description="Zinc knuckle CX2CX4HX4C domain-containing protein" evidence="1">
    <location>
        <begin position="26"/>
        <end position="147"/>
    </location>
</feature>
<protein>
    <recommendedName>
        <fullName evidence="2">Zinc knuckle CX2CX4HX4C domain-containing protein</fullName>
    </recommendedName>
</protein>
<organism evidence="3 4">
    <name type="scientific">Chenopodium quinoa</name>
    <name type="common">Quinoa</name>
    <dbReference type="NCBI Taxonomy" id="63459"/>
    <lineage>
        <taxon>Eukaryota</taxon>
        <taxon>Viridiplantae</taxon>
        <taxon>Streptophyta</taxon>
        <taxon>Embryophyta</taxon>
        <taxon>Tracheophyta</taxon>
        <taxon>Spermatophyta</taxon>
        <taxon>Magnoliopsida</taxon>
        <taxon>eudicotyledons</taxon>
        <taxon>Gunneridae</taxon>
        <taxon>Pentapetalae</taxon>
        <taxon>Caryophyllales</taxon>
        <taxon>Chenopodiaceae</taxon>
        <taxon>Chenopodioideae</taxon>
        <taxon>Atripliceae</taxon>
        <taxon>Chenopodium</taxon>
    </lineage>
</organism>
<dbReference type="Pfam" id="PF14392">
    <property type="entry name" value="zf-CCHC_4"/>
    <property type="match status" value="1"/>
</dbReference>
<reference evidence="3" key="1">
    <citation type="journal article" date="2017" name="Nature">
        <title>The genome of Chenopodium quinoa.</title>
        <authorList>
            <person name="Jarvis D.E."/>
            <person name="Ho Y.S."/>
            <person name="Lightfoot D.J."/>
            <person name="Schmoeckel S.M."/>
            <person name="Li B."/>
            <person name="Borm T.J.A."/>
            <person name="Ohyanagi H."/>
            <person name="Mineta K."/>
            <person name="Michell C.T."/>
            <person name="Saber N."/>
            <person name="Kharbatia N.M."/>
            <person name="Rupper R.R."/>
            <person name="Sharp A.R."/>
            <person name="Dally N."/>
            <person name="Boughton B.A."/>
            <person name="Woo Y.H."/>
            <person name="Gao G."/>
            <person name="Schijlen E.G.W.M."/>
            <person name="Guo X."/>
            <person name="Momin A.A."/>
            <person name="Negrao S."/>
            <person name="Al-Babili S."/>
            <person name="Gehring C."/>
            <person name="Roessner U."/>
            <person name="Jung C."/>
            <person name="Murphy K."/>
            <person name="Arold S.T."/>
            <person name="Gojobori T."/>
            <person name="van der Linden C.G."/>
            <person name="van Loo E.N."/>
            <person name="Jellen E.N."/>
            <person name="Maughan P.J."/>
            <person name="Tester M."/>
        </authorList>
    </citation>
    <scope>NUCLEOTIDE SEQUENCE [LARGE SCALE GENOMIC DNA]</scope>
    <source>
        <strain evidence="3">cv. PI 614886</strain>
    </source>
</reference>
<keyword evidence="4" id="KW-1185">Reference proteome</keyword>
<dbReference type="Gramene" id="AUR62039275-RA">
    <property type="protein sequence ID" value="AUR62039275-RA:cds"/>
    <property type="gene ID" value="AUR62039275"/>
</dbReference>
<dbReference type="InterPro" id="IPR040256">
    <property type="entry name" value="At4g02000-like"/>
</dbReference>
<name>A0A803N2C2_CHEQI</name>
<dbReference type="PANTHER" id="PTHR31286:SF167">
    <property type="entry name" value="OS09G0268800 PROTEIN"/>
    <property type="match status" value="1"/>
</dbReference>
<sequence length="147" mass="17167">MRFSLTRLWVRVYGLPLAYLTEGWARQIFRHVGYIEELDLEGEDLPIQAELRARVLVDLSIPPIPGCFIPLEGNRVIWVYLRYEGLFKFCKLCGCVGHATSRCLLHPVTARRRVRRRLDEVEADGIRVLYGPREYPFYSNFIRGLPD</sequence>
<evidence type="ECO:0000313" key="3">
    <source>
        <dbReference type="EnsemblPlants" id="AUR62039275-RA:cds"/>
    </source>
</evidence>